<dbReference type="Pfam" id="PF09678">
    <property type="entry name" value="Caa3_CtaG"/>
    <property type="match status" value="1"/>
</dbReference>
<feature type="region of interest" description="Disordered" evidence="6">
    <location>
        <begin position="101"/>
        <end position="122"/>
    </location>
</feature>
<dbReference type="InterPro" id="IPR008457">
    <property type="entry name" value="Cu-R_CopD_dom"/>
</dbReference>
<keyword evidence="10" id="KW-1185">Reference proteome</keyword>
<keyword evidence="3 7" id="KW-0812">Transmembrane</keyword>
<evidence type="ECO:0000256" key="6">
    <source>
        <dbReference type="SAM" id="MobiDB-lite"/>
    </source>
</evidence>
<comment type="subcellular location">
    <subcellularLocation>
        <location evidence="1">Cell membrane</location>
        <topology evidence="1">Multi-pass membrane protein</topology>
    </subcellularLocation>
</comment>
<evidence type="ECO:0000313" key="10">
    <source>
        <dbReference type="Proteomes" id="UP000270616"/>
    </source>
</evidence>
<feature type="transmembrane region" description="Helical" evidence="7">
    <location>
        <begin position="307"/>
        <end position="325"/>
    </location>
</feature>
<dbReference type="Proteomes" id="UP000270616">
    <property type="component" value="Unassembled WGS sequence"/>
</dbReference>
<feature type="transmembrane region" description="Helical" evidence="7">
    <location>
        <begin position="672"/>
        <end position="696"/>
    </location>
</feature>
<feature type="transmembrane region" description="Helical" evidence="7">
    <location>
        <begin position="507"/>
        <end position="530"/>
    </location>
</feature>
<feature type="transmembrane region" description="Helical" evidence="7">
    <location>
        <begin position="243"/>
        <end position="265"/>
    </location>
</feature>
<keyword evidence="5 7" id="KW-0472">Membrane</keyword>
<evidence type="ECO:0000256" key="3">
    <source>
        <dbReference type="ARBA" id="ARBA00022692"/>
    </source>
</evidence>
<accession>A0A3N4A7P8</accession>
<sequence>MSTRTAETRSATDGSGRQVLPSGLSPWWLAAPVVVMLLALVAALSFSGAAAAKEVADPGALVRWGLPISEAVRDLALVATIGSLLLAVGVVPNKIQERSTRVRHKDRVRKAKQDGESTGTPQEHPLFTRLLQLAGATSVVWTVAAAVVVVFTYAEVSGVRLSASAAYTQQLISFVTDIPTGQALGVGVIVAAVVTTFVFGLRSLLGLLLTMALADIALVTMALNGHSAGGDDHMGAVNSLGLHLLGVCAWAGGLIALAWLSPLLAGDRSRARLPIGARTRRASDAQHAAQGREVPLVAVVLSRFSNVALWCFVLVLASGVINAAVRIGTVAQLTSAYGTLVIVKLVLTLALGVAGYVHRRAVIPALVADKVSGRRAVWQIIIGELAIMGGLIGVAVALGNSAPPVPEDLEPDASPARILTFYELPPEPTLANAVAQWRPDWLWVAIIVVFAVSYAWAIWKVRRTGGTWSPLRAISWFVGLALLFLATSGPVAVYARVLFSWHMVEHMSLTMVIPVFMVLGSPVTLLLKALEPRRDGTRGPREWILRLVHSTWGKIVTNPIFAAVNFAGSIVLFYFTPLLGFTLRTHVGHEFMMAHFLFTGYMFALVLVGQDPIPHRPAHFMRLVMLIATMAYHAFVGVAIMGMDVLLEASWFGNMGRDWGLSAIEDQQRGGALMWGIGELPTALLAVVVGIQWAIAGNRENRRVDREADRTDDAELKAYNEMMERLAEDDAQRR</sequence>
<feature type="transmembrane region" description="Helical" evidence="7">
    <location>
        <begin position="337"/>
        <end position="357"/>
    </location>
</feature>
<feature type="transmembrane region" description="Helical" evidence="7">
    <location>
        <begin position="620"/>
        <end position="652"/>
    </location>
</feature>
<keyword evidence="4 7" id="KW-1133">Transmembrane helix</keyword>
<dbReference type="OrthoDB" id="5241646at2"/>
<comment type="caution">
    <text evidence="9">The sequence shown here is derived from an EMBL/GenBank/DDBJ whole genome shotgun (WGS) entry which is preliminary data.</text>
</comment>
<proteinExistence type="predicted"/>
<feature type="transmembrane region" description="Helical" evidence="7">
    <location>
        <begin position="181"/>
        <end position="199"/>
    </location>
</feature>
<dbReference type="GO" id="GO:0005886">
    <property type="term" value="C:plasma membrane"/>
    <property type="evidence" value="ECO:0007669"/>
    <property type="project" value="UniProtKB-SubCell"/>
</dbReference>
<evidence type="ECO:0000313" key="9">
    <source>
        <dbReference type="EMBL" id="ROZ65645.1"/>
    </source>
</evidence>
<feature type="transmembrane region" description="Helical" evidence="7">
    <location>
        <begin position="377"/>
        <end position="398"/>
    </location>
</feature>
<evidence type="ECO:0000256" key="7">
    <source>
        <dbReference type="SAM" id="Phobius"/>
    </source>
</evidence>
<dbReference type="PANTHER" id="PTHR34820">
    <property type="entry name" value="INNER MEMBRANE PROTEIN YEBZ"/>
    <property type="match status" value="1"/>
</dbReference>
<feature type="transmembrane region" description="Helical" evidence="7">
    <location>
        <begin position="204"/>
        <end position="223"/>
    </location>
</feature>
<gene>
    <name evidence="9" type="ORF">EDL96_00670</name>
</gene>
<evidence type="ECO:0000256" key="4">
    <source>
        <dbReference type="ARBA" id="ARBA00022989"/>
    </source>
</evidence>
<feature type="domain" description="Copper resistance protein D" evidence="8">
    <location>
        <begin position="300"/>
        <end position="398"/>
    </location>
</feature>
<dbReference type="GO" id="GO:0006825">
    <property type="term" value="P:copper ion transport"/>
    <property type="evidence" value="ECO:0007669"/>
    <property type="project" value="InterPro"/>
</dbReference>
<feature type="transmembrane region" description="Helical" evidence="7">
    <location>
        <begin position="130"/>
        <end position="154"/>
    </location>
</feature>
<evidence type="ECO:0000259" key="8">
    <source>
        <dbReference type="Pfam" id="PF05425"/>
    </source>
</evidence>
<feature type="transmembrane region" description="Helical" evidence="7">
    <location>
        <begin position="441"/>
        <end position="461"/>
    </location>
</feature>
<dbReference type="EMBL" id="RKMF01000001">
    <property type="protein sequence ID" value="ROZ65645.1"/>
    <property type="molecule type" value="Genomic_DNA"/>
</dbReference>
<feature type="compositionally biased region" description="Basic residues" evidence="6">
    <location>
        <begin position="101"/>
        <end position="110"/>
    </location>
</feature>
<reference evidence="9 10" key="1">
    <citation type="submission" date="2018-10" db="EMBL/GenBank/DDBJ databases">
        <title>Kocuria sp. M5W7-7, whole genome shotgun sequence.</title>
        <authorList>
            <person name="Tuo L."/>
        </authorList>
    </citation>
    <scope>NUCLEOTIDE SEQUENCE [LARGE SCALE GENOMIC DNA]</scope>
    <source>
        <strain evidence="9 10">M5W7-7</strain>
    </source>
</reference>
<feature type="transmembrane region" description="Helical" evidence="7">
    <location>
        <begin position="551"/>
        <end position="575"/>
    </location>
</feature>
<feature type="transmembrane region" description="Helical" evidence="7">
    <location>
        <begin position="587"/>
        <end position="608"/>
    </location>
</feature>
<evidence type="ECO:0000256" key="1">
    <source>
        <dbReference type="ARBA" id="ARBA00004651"/>
    </source>
</evidence>
<dbReference type="InterPro" id="IPR019108">
    <property type="entry name" value="Caa3_assmbl_CtaG-rel"/>
</dbReference>
<feature type="transmembrane region" description="Helical" evidence="7">
    <location>
        <begin position="27"/>
        <end position="51"/>
    </location>
</feature>
<feature type="transmembrane region" description="Helical" evidence="7">
    <location>
        <begin position="71"/>
        <end position="91"/>
    </location>
</feature>
<evidence type="ECO:0000256" key="2">
    <source>
        <dbReference type="ARBA" id="ARBA00022475"/>
    </source>
</evidence>
<feature type="transmembrane region" description="Helical" evidence="7">
    <location>
        <begin position="473"/>
        <end position="495"/>
    </location>
</feature>
<protein>
    <submittedName>
        <fullName evidence="9">Copper resistance protein CopD</fullName>
    </submittedName>
</protein>
<dbReference type="InterPro" id="IPR032694">
    <property type="entry name" value="CopC/D"/>
</dbReference>
<dbReference type="AlphaFoldDB" id="A0A3N4A7P8"/>
<name>A0A3N4A7P8_9MICC</name>
<dbReference type="Pfam" id="PF05425">
    <property type="entry name" value="CopD"/>
    <property type="match status" value="1"/>
</dbReference>
<organism evidence="9 10">
    <name type="scientific">Kocuria soli</name>
    <dbReference type="NCBI Taxonomy" id="2485125"/>
    <lineage>
        <taxon>Bacteria</taxon>
        <taxon>Bacillati</taxon>
        <taxon>Actinomycetota</taxon>
        <taxon>Actinomycetes</taxon>
        <taxon>Micrococcales</taxon>
        <taxon>Micrococcaceae</taxon>
        <taxon>Kocuria</taxon>
    </lineage>
</organism>
<dbReference type="RefSeq" id="WP_123823535.1">
    <property type="nucleotide sequence ID" value="NZ_RKMF01000001.1"/>
</dbReference>
<keyword evidence="2" id="KW-1003">Cell membrane</keyword>
<dbReference type="PANTHER" id="PTHR34820:SF4">
    <property type="entry name" value="INNER MEMBRANE PROTEIN YEBZ"/>
    <property type="match status" value="1"/>
</dbReference>
<evidence type="ECO:0000256" key="5">
    <source>
        <dbReference type="ARBA" id="ARBA00023136"/>
    </source>
</evidence>